<dbReference type="Proteomes" id="UP000708576">
    <property type="component" value="Unassembled WGS sequence"/>
</dbReference>
<dbReference type="RefSeq" id="WP_212216029.1">
    <property type="nucleotide sequence ID" value="NZ_JAGUCO010000006.1"/>
</dbReference>
<evidence type="ECO:0000313" key="3">
    <source>
        <dbReference type="Proteomes" id="UP000708576"/>
    </source>
</evidence>
<evidence type="ECO:0000256" key="1">
    <source>
        <dbReference type="SAM" id="Phobius"/>
    </source>
</evidence>
<dbReference type="Pfam" id="PF13398">
    <property type="entry name" value="Peptidase_M50B"/>
    <property type="match status" value="1"/>
</dbReference>
<feature type="transmembrane region" description="Helical" evidence="1">
    <location>
        <begin position="187"/>
        <end position="208"/>
    </location>
</feature>
<feature type="transmembrane region" description="Helical" evidence="1">
    <location>
        <begin position="126"/>
        <end position="142"/>
    </location>
</feature>
<reference evidence="2 3" key="1">
    <citation type="journal article" date="2015" name="Int. J. Syst. Evol. Microbiol.">
        <title>Carboxylicivirga linearis sp. nov., isolated from a sea cucumber culture pond.</title>
        <authorList>
            <person name="Wang F.Q."/>
            <person name="Zhou Y.X."/>
            <person name="Lin X.Z."/>
            <person name="Chen G.J."/>
            <person name="Du Z.J."/>
        </authorList>
    </citation>
    <scope>NUCLEOTIDE SEQUENCE [LARGE SCALE GENOMIC DNA]</scope>
    <source>
        <strain evidence="2 3">FB218</strain>
    </source>
</reference>
<keyword evidence="1" id="KW-0472">Membrane</keyword>
<proteinExistence type="predicted"/>
<dbReference type="PANTHER" id="PTHR33979:SF2">
    <property type="entry name" value="PEPTIDASE M50B-LIKE-DOMAIN-CONTAINING PROTEIN"/>
    <property type="match status" value="1"/>
</dbReference>
<comment type="caution">
    <text evidence="2">The sequence shown here is derived from an EMBL/GenBank/DDBJ whole genome shotgun (WGS) entry which is preliminary data.</text>
</comment>
<accession>A0ABS5JV81</accession>
<keyword evidence="3" id="KW-1185">Reference proteome</keyword>
<feature type="transmembrane region" description="Helical" evidence="1">
    <location>
        <begin position="66"/>
        <end position="96"/>
    </location>
</feature>
<feature type="transmembrane region" description="Helical" evidence="1">
    <location>
        <begin position="103"/>
        <end position="120"/>
    </location>
</feature>
<organism evidence="2 3">
    <name type="scientific">Carboxylicivirga linearis</name>
    <dbReference type="NCBI Taxonomy" id="1628157"/>
    <lineage>
        <taxon>Bacteria</taxon>
        <taxon>Pseudomonadati</taxon>
        <taxon>Bacteroidota</taxon>
        <taxon>Bacteroidia</taxon>
        <taxon>Marinilabiliales</taxon>
        <taxon>Marinilabiliaceae</taxon>
        <taxon>Carboxylicivirga</taxon>
    </lineage>
</organism>
<evidence type="ECO:0000313" key="2">
    <source>
        <dbReference type="EMBL" id="MBS2098787.1"/>
    </source>
</evidence>
<keyword evidence="1" id="KW-0812">Transmembrane</keyword>
<dbReference type="PANTHER" id="PTHR33979">
    <property type="entry name" value="OS02G0221600 PROTEIN"/>
    <property type="match status" value="1"/>
</dbReference>
<keyword evidence="1" id="KW-1133">Transmembrane helix</keyword>
<feature type="transmembrane region" description="Helical" evidence="1">
    <location>
        <begin position="6"/>
        <end position="30"/>
    </location>
</feature>
<dbReference type="InterPro" id="IPR049500">
    <property type="entry name" value="Peptidase_M50B-like"/>
</dbReference>
<feature type="transmembrane region" description="Helical" evidence="1">
    <location>
        <begin position="149"/>
        <end position="167"/>
    </location>
</feature>
<gene>
    <name evidence="2" type="ORF">KEM10_10900</name>
</gene>
<protein>
    <submittedName>
        <fullName evidence="2">M50 family metallopeptidase</fullName>
    </submittedName>
</protein>
<sequence>MTKKLLFIIASILLYWVLVNYIPYGALVVYPITLLVTIFHETGHALFALITGGSVHGIQINNNGSGYAMVAGGLSLLVIPGGYIGSAIWGNLLLFVALYKEKYIIWILYLIMLVLIFSGIVWFNSLGSTILLIVFAGLFYWLSKAKKSVQVYSLLAIGATTLFYIILDFNGGPSSDLAHFTSLLPILPQLGWAIIWLAVVSYITYLNIRRSWK</sequence>
<dbReference type="EMBL" id="JAGUCO010000006">
    <property type="protein sequence ID" value="MBS2098787.1"/>
    <property type="molecule type" value="Genomic_DNA"/>
</dbReference>
<name>A0ABS5JV81_9BACT</name>